<proteinExistence type="predicted"/>
<dbReference type="GO" id="GO:0006506">
    <property type="term" value="P:GPI anchor biosynthetic process"/>
    <property type="evidence" value="ECO:0007669"/>
    <property type="project" value="TreeGrafter"/>
</dbReference>
<accession>A0A7M2X2W8</accession>
<dbReference type="Gene3D" id="3.60.10.10">
    <property type="entry name" value="Endonuclease/exonuclease/phosphatase"/>
    <property type="match status" value="1"/>
</dbReference>
<organism evidence="2 3">
    <name type="scientific">Humisphaera borealis</name>
    <dbReference type="NCBI Taxonomy" id="2807512"/>
    <lineage>
        <taxon>Bacteria</taxon>
        <taxon>Pseudomonadati</taxon>
        <taxon>Planctomycetota</taxon>
        <taxon>Phycisphaerae</taxon>
        <taxon>Tepidisphaerales</taxon>
        <taxon>Tepidisphaeraceae</taxon>
        <taxon>Humisphaera</taxon>
    </lineage>
</organism>
<dbReference type="RefSeq" id="WP_206295339.1">
    <property type="nucleotide sequence ID" value="NZ_CP063458.1"/>
</dbReference>
<sequence length="259" mass="27808">MLILVLLFVISDGWQRRSTGGETGTGLQGDAPAVASRRFRVGVFNIQGGVGKSDDAINRIGQALLATDVAGLVEVRANAWSFGGRDQARQIAESLQRGWIFAPAERRFWAPAGGNGLVSRFPVGRWTRLPLPEAFDPGSQRNILLVDLPIGDRAVRVMVTHVDRGDAHDRQLHAVTQLFESVAGPAVLLGDLNAGPSDPLVQSLLRTGAEDVIGRATAGSKGRVDWIITKGLKTVTSGHSSDPALSDHHFFWADLELLP</sequence>
<keyword evidence="2" id="KW-0540">Nuclease</keyword>
<evidence type="ECO:0000313" key="3">
    <source>
        <dbReference type="Proteomes" id="UP000593765"/>
    </source>
</evidence>
<feature type="domain" description="Endonuclease/exonuclease/phosphatase" evidence="1">
    <location>
        <begin position="44"/>
        <end position="248"/>
    </location>
</feature>
<dbReference type="AlphaFoldDB" id="A0A7M2X2W8"/>
<reference evidence="2 3" key="1">
    <citation type="submission" date="2020-10" db="EMBL/GenBank/DDBJ databases">
        <title>Wide distribution of Phycisphaera-like planctomycetes from WD2101 soil group in peatlands and genome analysis of the first cultivated representative.</title>
        <authorList>
            <person name="Dedysh S.N."/>
            <person name="Beletsky A.V."/>
            <person name="Ivanova A."/>
            <person name="Kulichevskaya I.S."/>
            <person name="Suzina N.E."/>
            <person name="Philippov D.A."/>
            <person name="Rakitin A.L."/>
            <person name="Mardanov A.V."/>
            <person name="Ravin N.V."/>
        </authorList>
    </citation>
    <scope>NUCLEOTIDE SEQUENCE [LARGE SCALE GENOMIC DNA]</scope>
    <source>
        <strain evidence="2 3">M1803</strain>
    </source>
</reference>
<dbReference type="EMBL" id="CP063458">
    <property type="protein sequence ID" value="QOV92014.1"/>
    <property type="molecule type" value="Genomic_DNA"/>
</dbReference>
<dbReference type="PANTHER" id="PTHR14859">
    <property type="entry name" value="CALCOFLUOR WHITE HYPERSENSITIVE PROTEIN PRECURSOR"/>
    <property type="match status" value="1"/>
</dbReference>
<protein>
    <submittedName>
        <fullName evidence="2">Endonuclease/exonuclease/phosphatase family protein</fullName>
    </submittedName>
</protein>
<dbReference type="InterPro" id="IPR036691">
    <property type="entry name" value="Endo/exonu/phosph_ase_sf"/>
</dbReference>
<name>A0A7M2X2W8_9BACT</name>
<keyword evidence="2" id="KW-0255">Endonuclease</keyword>
<dbReference type="GO" id="GO:0004519">
    <property type="term" value="F:endonuclease activity"/>
    <property type="evidence" value="ECO:0007669"/>
    <property type="project" value="UniProtKB-KW"/>
</dbReference>
<gene>
    <name evidence="2" type="ORF">IPV69_11935</name>
</gene>
<keyword evidence="3" id="KW-1185">Reference proteome</keyword>
<dbReference type="InterPro" id="IPR005135">
    <property type="entry name" value="Endo/exonuclease/phosphatase"/>
</dbReference>
<evidence type="ECO:0000259" key="1">
    <source>
        <dbReference type="Pfam" id="PF03372"/>
    </source>
</evidence>
<dbReference type="Pfam" id="PF03372">
    <property type="entry name" value="Exo_endo_phos"/>
    <property type="match status" value="1"/>
</dbReference>
<evidence type="ECO:0000313" key="2">
    <source>
        <dbReference type="EMBL" id="QOV92014.1"/>
    </source>
</evidence>
<keyword evidence="2" id="KW-0378">Hydrolase</keyword>
<dbReference type="KEGG" id="hbs:IPV69_11935"/>
<dbReference type="Proteomes" id="UP000593765">
    <property type="component" value="Chromosome"/>
</dbReference>
<dbReference type="SUPFAM" id="SSF56219">
    <property type="entry name" value="DNase I-like"/>
    <property type="match status" value="1"/>
</dbReference>
<dbReference type="InterPro" id="IPR051916">
    <property type="entry name" value="GPI-anchor_lipid_remodeler"/>
</dbReference>
<dbReference type="GO" id="GO:0016020">
    <property type="term" value="C:membrane"/>
    <property type="evidence" value="ECO:0007669"/>
    <property type="project" value="GOC"/>
</dbReference>
<dbReference type="PANTHER" id="PTHR14859:SF15">
    <property type="entry name" value="ENDONUCLEASE_EXONUCLEASE_PHOSPHATASE DOMAIN-CONTAINING PROTEIN"/>
    <property type="match status" value="1"/>
</dbReference>